<comment type="caution">
    <text evidence="2">The sequence shown here is derived from an EMBL/GenBank/DDBJ whole genome shotgun (WGS) entry which is preliminary data.</text>
</comment>
<evidence type="ECO:0000313" key="3">
    <source>
        <dbReference type="Proteomes" id="UP000295375"/>
    </source>
</evidence>
<accession>A0A4R6UVQ4</accession>
<protein>
    <submittedName>
        <fullName evidence="2">Uncharacterized protein</fullName>
    </submittedName>
</protein>
<keyword evidence="3" id="KW-1185">Reference proteome</keyword>
<feature type="chain" id="PRO_5020739219" evidence="1">
    <location>
        <begin position="20"/>
        <end position="111"/>
    </location>
</feature>
<organism evidence="2 3">
    <name type="scientific">Permianibacter aggregans</name>
    <dbReference type="NCBI Taxonomy" id="1510150"/>
    <lineage>
        <taxon>Bacteria</taxon>
        <taxon>Pseudomonadati</taxon>
        <taxon>Pseudomonadota</taxon>
        <taxon>Gammaproteobacteria</taxon>
        <taxon>Pseudomonadales</taxon>
        <taxon>Pseudomonadaceae</taxon>
        <taxon>Permianibacter</taxon>
    </lineage>
</organism>
<evidence type="ECO:0000313" key="2">
    <source>
        <dbReference type="EMBL" id="TDQ51332.1"/>
    </source>
</evidence>
<sequence>MKRAFFWAVVILFSAIGQASQVSEAKIKRLMMDDSLPSKVYIELSAMQSDRISCHENESWNYVLDLQSTSAREFYSMLLTMHASGRAGLFKGTGTCSKHPDIETLKRVEFF</sequence>
<feature type="signal peptide" evidence="1">
    <location>
        <begin position="1"/>
        <end position="19"/>
    </location>
</feature>
<dbReference type="RefSeq" id="WP_133587233.1">
    <property type="nucleotide sequence ID" value="NZ_CP037953.1"/>
</dbReference>
<keyword evidence="1" id="KW-0732">Signal</keyword>
<name>A0A4R6UVQ4_9GAMM</name>
<evidence type="ECO:0000256" key="1">
    <source>
        <dbReference type="SAM" id="SignalP"/>
    </source>
</evidence>
<reference evidence="2 3" key="1">
    <citation type="submission" date="2019-03" db="EMBL/GenBank/DDBJ databases">
        <title>Genomic Encyclopedia of Type Strains, Phase IV (KMG-IV): sequencing the most valuable type-strain genomes for metagenomic binning, comparative biology and taxonomic classification.</title>
        <authorList>
            <person name="Goeker M."/>
        </authorList>
    </citation>
    <scope>NUCLEOTIDE SEQUENCE [LARGE SCALE GENOMIC DNA]</scope>
    <source>
        <strain evidence="2 3">DSM 103792</strain>
    </source>
</reference>
<dbReference type="AlphaFoldDB" id="A0A4R6UVQ4"/>
<dbReference type="EMBL" id="SNYM01000001">
    <property type="protein sequence ID" value="TDQ51332.1"/>
    <property type="molecule type" value="Genomic_DNA"/>
</dbReference>
<dbReference type="Proteomes" id="UP000295375">
    <property type="component" value="Unassembled WGS sequence"/>
</dbReference>
<gene>
    <name evidence="2" type="ORF">EV696_101306</name>
</gene>
<proteinExistence type="predicted"/>